<organism evidence="1 2">
    <name type="scientific">Hypsibius exemplaris</name>
    <name type="common">Freshwater tardigrade</name>
    <dbReference type="NCBI Taxonomy" id="2072580"/>
    <lineage>
        <taxon>Eukaryota</taxon>
        <taxon>Metazoa</taxon>
        <taxon>Ecdysozoa</taxon>
        <taxon>Tardigrada</taxon>
        <taxon>Eutardigrada</taxon>
        <taxon>Parachela</taxon>
        <taxon>Hypsibioidea</taxon>
        <taxon>Hypsibiidae</taxon>
        <taxon>Hypsibius</taxon>
    </lineage>
</organism>
<sequence>MEYFAPLRGALNPTSINLYEAIANVDGELDVNLKSARTTPEPTVVEAITTSTASTASNTGIKWNGNWAFACDFSSINDLSRTIVVRGEECSTLCASTLGCTHFTWNPAIYGGSYCFMKSGPVSKADAFQIDGYPNVRCGISYDENYDYSRLDMDLGPILISCDYPSADDLRSMSLDDRRNTIIVAIAKRTPRSVGELQAMKNSQLAKLAAGFDCVP</sequence>
<accession>A0A9X6NRR3</accession>
<evidence type="ECO:0008006" key="3">
    <source>
        <dbReference type="Google" id="ProtNLM"/>
    </source>
</evidence>
<reference evidence="2" key="1">
    <citation type="submission" date="2017-01" db="EMBL/GenBank/DDBJ databases">
        <title>Comparative genomics of anhydrobiosis in the tardigrade Hypsibius dujardini.</title>
        <authorList>
            <person name="Yoshida Y."/>
            <person name="Koutsovoulos G."/>
            <person name="Laetsch D."/>
            <person name="Stevens L."/>
            <person name="Kumar S."/>
            <person name="Horikawa D."/>
            <person name="Ishino K."/>
            <person name="Komine S."/>
            <person name="Tomita M."/>
            <person name="Blaxter M."/>
            <person name="Arakawa K."/>
        </authorList>
    </citation>
    <scope>NUCLEOTIDE SEQUENCE [LARGE SCALE GENOMIC DNA]</scope>
    <source>
        <strain evidence="2">Z151</strain>
    </source>
</reference>
<dbReference type="OrthoDB" id="568194at2759"/>
<gene>
    <name evidence="1" type="ORF">BV898_19198</name>
</gene>
<comment type="caution">
    <text evidence="1">The sequence shown here is derived from an EMBL/GenBank/DDBJ whole genome shotgun (WGS) entry which is preliminary data.</text>
</comment>
<dbReference type="Gene3D" id="3.50.4.10">
    <property type="entry name" value="Hepatocyte Growth Factor"/>
    <property type="match status" value="1"/>
</dbReference>
<dbReference type="Proteomes" id="UP000192578">
    <property type="component" value="Unassembled WGS sequence"/>
</dbReference>
<proteinExistence type="predicted"/>
<evidence type="ECO:0000313" key="1">
    <source>
        <dbReference type="EMBL" id="OWA54804.1"/>
    </source>
</evidence>
<dbReference type="AlphaFoldDB" id="A0A9X6NRR3"/>
<protein>
    <recommendedName>
        <fullName evidence="3">Apple domain-containing protein</fullName>
    </recommendedName>
</protein>
<keyword evidence="2" id="KW-1185">Reference proteome</keyword>
<name>A0A9X6NRR3_HYPEX</name>
<dbReference type="EMBL" id="MTYJ01000463">
    <property type="protein sequence ID" value="OWA54804.1"/>
    <property type="molecule type" value="Genomic_DNA"/>
</dbReference>
<evidence type="ECO:0000313" key="2">
    <source>
        <dbReference type="Proteomes" id="UP000192578"/>
    </source>
</evidence>